<protein>
    <recommendedName>
        <fullName evidence="5">Homeodomain phBC6A51-type domain-containing protein</fullName>
    </recommendedName>
</protein>
<evidence type="ECO:0008006" key="5">
    <source>
        <dbReference type="Google" id="ProtNLM"/>
    </source>
</evidence>
<dbReference type="Gene3D" id="1.10.10.60">
    <property type="entry name" value="Homeodomain-like"/>
    <property type="match status" value="1"/>
</dbReference>
<dbReference type="Proteomes" id="UP001207736">
    <property type="component" value="Unassembled WGS sequence"/>
</dbReference>
<sequence>MSKKIKDEIIADIYAKKSCNISATCSALNITRKTFYSWREKRPKLNELLKEAEESIIDFAESKLLSNIQEGDTTSLIFFLKTKGKHRGYVEKVEQEVTVNPFFELMKIASTTDE</sequence>
<reference evidence="1 4" key="1">
    <citation type="submission" date="2021-11" db="EMBL/GenBank/DDBJ databases">
        <title>Draft genome sequence of Capnocytophaga sp. strain KC07075 isolated from cat oral cavity.</title>
        <authorList>
            <person name="Suzuki M."/>
            <person name="Imaoka K."/>
            <person name="Kimura M."/>
            <person name="Morikawa S."/>
            <person name="Maeda K."/>
        </authorList>
    </citation>
    <scope>NUCLEOTIDE SEQUENCE</scope>
    <source>
        <strain evidence="1">KC07075</strain>
        <strain evidence="2 4">KC07079</strain>
    </source>
</reference>
<evidence type="ECO:0000313" key="1">
    <source>
        <dbReference type="EMBL" id="GJM49855.1"/>
    </source>
</evidence>
<dbReference type="Proteomes" id="UP001208692">
    <property type="component" value="Unassembled WGS sequence"/>
</dbReference>
<proteinExistence type="predicted"/>
<name>A0AAV5AWW8_9FLAO</name>
<keyword evidence="4" id="KW-1185">Reference proteome</keyword>
<evidence type="ECO:0000313" key="2">
    <source>
        <dbReference type="EMBL" id="GJM54027.1"/>
    </source>
</evidence>
<organism evidence="1 3">
    <name type="scientific">Capnocytophaga catalasegens</name>
    <dbReference type="NCBI Taxonomy" id="1004260"/>
    <lineage>
        <taxon>Bacteria</taxon>
        <taxon>Pseudomonadati</taxon>
        <taxon>Bacteroidota</taxon>
        <taxon>Flavobacteriia</taxon>
        <taxon>Flavobacteriales</taxon>
        <taxon>Flavobacteriaceae</taxon>
        <taxon>Capnocytophaga</taxon>
    </lineage>
</organism>
<accession>A0AAV5AWW8</accession>
<dbReference type="EMBL" id="BQKB01000059">
    <property type="protein sequence ID" value="GJM54027.1"/>
    <property type="molecule type" value="Genomic_DNA"/>
</dbReference>
<evidence type="ECO:0000313" key="4">
    <source>
        <dbReference type="Proteomes" id="UP001208692"/>
    </source>
</evidence>
<dbReference type="RefSeq" id="WP_264846534.1">
    <property type="nucleotide sequence ID" value="NZ_BPMA01000022.1"/>
</dbReference>
<dbReference type="EMBL" id="BQKA01000014">
    <property type="protein sequence ID" value="GJM49855.1"/>
    <property type="molecule type" value="Genomic_DNA"/>
</dbReference>
<dbReference type="AlphaFoldDB" id="A0AAV5AWW8"/>
<gene>
    <name evidence="1" type="ORF">RCZ15_08300</name>
    <name evidence="2" type="ORF">RCZ16_23430</name>
</gene>
<comment type="caution">
    <text evidence="1">The sequence shown here is derived from an EMBL/GenBank/DDBJ whole genome shotgun (WGS) entry which is preliminary data.</text>
</comment>
<evidence type="ECO:0000313" key="3">
    <source>
        <dbReference type="Proteomes" id="UP001207736"/>
    </source>
</evidence>